<sequence>MDNVYSNTTYVLADQTAIDLLRNQLGAVRSKVIFAKSIHEVDSYLIGSQPDLIIVHGSFLSGNAEKFEKISKHYIGIKFIPLIYIGTIDDPGFSALVHFRLIDCYDGTDYEEVVERAKQHLSPSVRLRFWGVRGSTPCANYENIEYGGNTSCVEIEYPGMKELMIMDSGTGIRNLGNYLERKNQTGYEGHIFITHPHWDHIQGFPFFKPFYSADNSFSIHMPEQYRGGAQEILSGHLTKTFFPVTLNMLAAKLDYVTQSEELQSFSHYKIEYLVANHPTKTAIYKIHIGGLVIVYAPDNEIPLKTSPIRFLDNFTEFIRDCDLLIHDGQFSMKQYEERIGWGHSAWERVVEVAKRAGVKNLFLTHHDPDSNDDYLEGLDANLSKYIGSPFEMACLAKEGMEVRMPVTLNELVEK</sequence>
<dbReference type="Gene3D" id="3.60.15.10">
    <property type="entry name" value="Ribonuclease Z/Hydroxyacylglutathione hydrolase-like"/>
    <property type="match status" value="1"/>
</dbReference>
<protein>
    <recommendedName>
        <fullName evidence="1">Metallo-beta-lactamase domain-containing protein</fullName>
    </recommendedName>
</protein>
<evidence type="ECO:0000313" key="2">
    <source>
        <dbReference type="EMBL" id="PWN05585.1"/>
    </source>
</evidence>
<dbReference type="SUPFAM" id="SSF56281">
    <property type="entry name" value="Metallo-hydrolase/oxidoreductase"/>
    <property type="match status" value="1"/>
</dbReference>
<dbReference type="PANTHER" id="PTHR42663:SF4">
    <property type="entry name" value="SLL1036 PROTEIN"/>
    <property type="match status" value="1"/>
</dbReference>
<feature type="domain" description="Metallo-beta-lactamase" evidence="1">
    <location>
        <begin position="190"/>
        <end position="366"/>
    </location>
</feature>
<dbReference type="AlphaFoldDB" id="A0A316TRD0"/>
<organism evidence="2 3">
    <name type="scientific">Rhodohalobacter mucosus</name>
    <dbReference type="NCBI Taxonomy" id="2079485"/>
    <lineage>
        <taxon>Bacteria</taxon>
        <taxon>Pseudomonadati</taxon>
        <taxon>Balneolota</taxon>
        <taxon>Balneolia</taxon>
        <taxon>Balneolales</taxon>
        <taxon>Balneolaceae</taxon>
        <taxon>Rhodohalobacter</taxon>
    </lineage>
</organism>
<gene>
    <name evidence="2" type="ORF">DDZ15_13365</name>
</gene>
<name>A0A316TRD0_9BACT</name>
<dbReference type="OrthoDB" id="9781189at2"/>
<dbReference type="EMBL" id="QGGB01000009">
    <property type="protein sequence ID" value="PWN05585.1"/>
    <property type="molecule type" value="Genomic_DNA"/>
</dbReference>
<comment type="caution">
    <text evidence="2">The sequence shown here is derived from an EMBL/GenBank/DDBJ whole genome shotgun (WGS) entry which is preliminary data.</text>
</comment>
<evidence type="ECO:0000313" key="3">
    <source>
        <dbReference type="Proteomes" id="UP000245533"/>
    </source>
</evidence>
<dbReference type="PANTHER" id="PTHR42663">
    <property type="entry name" value="HYDROLASE C777.06C-RELATED-RELATED"/>
    <property type="match status" value="1"/>
</dbReference>
<dbReference type="Pfam" id="PF12706">
    <property type="entry name" value="Lactamase_B_2"/>
    <property type="match status" value="1"/>
</dbReference>
<accession>A0A316TRD0</accession>
<dbReference type="InterPro" id="IPR001279">
    <property type="entry name" value="Metallo-B-lactamas"/>
</dbReference>
<proteinExistence type="predicted"/>
<reference evidence="2 3" key="1">
    <citation type="submission" date="2018-05" db="EMBL/GenBank/DDBJ databases">
        <title>Rhodohalobacter halophilus gen. nov., sp. nov., a moderately halophilic member of the family Balneolaceae.</title>
        <authorList>
            <person name="Liu Z.-W."/>
        </authorList>
    </citation>
    <scope>NUCLEOTIDE SEQUENCE [LARGE SCALE GENOMIC DNA]</scope>
    <source>
        <strain evidence="2 3">8A47</strain>
    </source>
</reference>
<dbReference type="InterPro" id="IPR036866">
    <property type="entry name" value="RibonucZ/Hydroxyglut_hydro"/>
</dbReference>
<dbReference type="CDD" id="cd07715">
    <property type="entry name" value="TaR3-like_MBL-fold"/>
    <property type="match status" value="1"/>
</dbReference>
<dbReference type="Proteomes" id="UP000245533">
    <property type="component" value="Unassembled WGS sequence"/>
</dbReference>
<keyword evidence="3" id="KW-1185">Reference proteome</keyword>
<evidence type="ECO:0000259" key="1">
    <source>
        <dbReference type="Pfam" id="PF12706"/>
    </source>
</evidence>